<evidence type="ECO:0000313" key="3">
    <source>
        <dbReference type="EMBL" id="TCK24930.1"/>
    </source>
</evidence>
<keyword evidence="4" id="KW-1185">Reference proteome</keyword>
<dbReference type="Gene3D" id="2.40.10.10">
    <property type="entry name" value="Trypsin-like serine proteases"/>
    <property type="match status" value="1"/>
</dbReference>
<comment type="caution">
    <text evidence="3">The sequence shown here is derived from an EMBL/GenBank/DDBJ whole genome shotgun (WGS) entry which is preliminary data.</text>
</comment>
<evidence type="ECO:0000256" key="1">
    <source>
        <dbReference type="ARBA" id="ARBA00022729"/>
    </source>
</evidence>
<dbReference type="PROSITE" id="PS00134">
    <property type="entry name" value="TRYPSIN_HIS"/>
    <property type="match status" value="1"/>
</dbReference>
<sequence length="275" mass="27477">MGPSPRRVPRRVVTVALVILAVTAMATTSVGIRADRARATAVPAAPVSPSAPAAPADAQTAAARYPAVGALFSGTADDPGDHFCTASVVSSPARNMLMTAAHCVSDGDGSPPRTGIVFAPGYQAGDAPHGYWTVTSAVVDTAWLDDGDPDDDVAFLTVDRAGSPPIQQVTGAYGVDFDGDGAPVGVIAVGYNLDDEEATTVSGTAVPWSPTQWQVAAPGLSDGTSGGPLLSGPGDTEIVGVIGGYEQGGDTSDVSYAAALGSSLQSLHDQVGGTD</sequence>
<dbReference type="PANTHER" id="PTHR15462">
    <property type="entry name" value="SERINE PROTEASE"/>
    <property type="match status" value="1"/>
</dbReference>
<dbReference type="SUPFAM" id="SSF50494">
    <property type="entry name" value="Trypsin-like serine proteases"/>
    <property type="match status" value="1"/>
</dbReference>
<protein>
    <submittedName>
        <fullName evidence="3">Trypsin-like peptidase</fullName>
    </submittedName>
</protein>
<proteinExistence type="predicted"/>
<organism evidence="3 4">
    <name type="scientific">Pseudonocardia endophytica</name>
    <dbReference type="NCBI Taxonomy" id="401976"/>
    <lineage>
        <taxon>Bacteria</taxon>
        <taxon>Bacillati</taxon>
        <taxon>Actinomycetota</taxon>
        <taxon>Actinomycetes</taxon>
        <taxon>Pseudonocardiales</taxon>
        <taxon>Pseudonocardiaceae</taxon>
        <taxon>Pseudonocardia</taxon>
    </lineage>
</organism>
<name>A0A4R1HW14_PSEEN</name>
<keyword evidence="1" id="KW-0732">Signal</keyword>
<dbReference type="GO" id="GO:0004252">
    <property type="term" value="F:serine-type endopeptidase activity"/>
    <property type="evidence" value="ECO:0007669"/>
    <property type="project" value="InterPro"/>
</dbReference>
<dbReference type="EMBL" id="SMFZ01000001">
    <property type="protein sequence ID" value="TCK24930.1"/>
    <property type="molecule type" value="Genomic_DNA"/>
</dbReference>
<dbReference type="InterPro" id="IPR050966">
    <property type="entry name" value="Glutamyl_endopeptidase"/>
</dbReference>
<reference evidence="3 4" key="1">
    <citation type="submission" date="2019-03" db="EMBL/GenBank/DDBJ databases">
        <title>Sequencing the genomes of 1000 actinobacteria strains.</title>
        <authorList>
            <person name="Klenk H.-P."/>
        </authorList>
    </citation>
    <scope>NUCLEOTIDE SEQUENCE [LARGE SCALE GENOMIC DNA]</scope>
    <source>
        <strain evidence="3 4">DSM 44969</strain>
    </source>
</reference>
<dbReference type="InterPro" id="IPR009003">
    <property type="entry name" value="Peptidase_S1_PA"/>
</dbReference>
<dbReference type="InterPro" id="IPR043504">
    <property type="entry name" value="Peptidase_S1_PA_chymotrypsin"/>
</dbReference>
<dbReference type="Proteomes" id="UP000295560">
    <property type="component" value="Unassembled WGS sequence"/>
</dbReference>
<feature type="domain" description="Peptidase S1" evidence="2">
    <location>
        <begin position="66"/>
        <end position="246"/>
    </location>
</feature>
<accession>A0A4R1HW14</accession>
<dbReference type="Pfam" id="PF00089">
    <property type="entry name" value="Trypsin"/>
    <property type="match status" value="1"/>
</dbReference>
<dbReference type="PANTHER" id="PTHR15462:SF8">
    <property type="entry name" value="SERINE PROTEASE"/>
    <property type="match status" value="1"/>
</dbReference>
<evidence type="ECO:0000313" key="4">
    <source>
        <dbReference type="Proteomes" id="UP000295560"/>
    </source>
</evidence>
<dbReference type="AlphaFoldDB" id="A0A4R1HW14"/>
<dbReference type="InterPro" id="IPR001254">
    <property type="entry name" value="Trypsin_dom"/>
</dbReference>
<evidence type="ECO:0000259" key="2">
    <source>
        <dbReference type="Pfam" id="PF00089"/>
    </source>
</evidence>
<dbReference type="OrthoDB" id="3507155at2"/>
<gene>
    <name evidence="3" type="ORF">EV378_0725</name>
</gene>
<dbReference type="GO" id="GO:0006508">
    <property type="term" value="P:proteolysis"/>
    <property type="evidence" value="ECO:0007669"/>
    <property type="project" value="InterPro"/>
</dbReference>
<dbReference type="RefSeq" id="WP_132421307.1">
    <property type="nucleotide sequence ID" value="NZ_SMFZ01000001.1"/>
</dbReference>
<dbReference type="InterPro" id="IPR018114">
    <property type="entry name" value="TRYPSIN_HIS"/>
</dbReference>